<gene>
    <name evidence="2" type="ORF">HCU67_14625</name>
</gene>
<keyword evidence="1" id="KW-1133">Transmembrane helix</keyword>
<dbReference type="SUPFAM" id="SSF55486">
    <property type="entry name" value="Metalloproteases ('zincins'), catalytic domain"/>
    <property type="match status" value="1"/>
</dbReference>
<dbReference type="PANTHER" id="PTHR30164:SF2">
    <property type="entry name" value="PROTEIN MTFA"/>
    <property type="match status" value="1"/>
</dbReference>
<name>A0ABX1GTA2_9FLAO</name>
<keyword evidence="1" id="KW-0472">Membrane</keyword>
<evidence type="ECO:0000313" key="2">
    <source>
        <dbReference type="EMBL" id="NKI33188.1"/>
    </source>
</evidence>
<dbReference type="RefSeq" id="WP_168553334.1">
    <property type="nucleotide sequence ID" value="NZ_JAAWWL010000002.1"/>
</dbReference>
<dbReference type="InterPro" id="IPR010384">
    <property type="entry name" value="MtfA_fam"/>
</dbReference>
<dbReference type="CDD" id="cd20170">
    <property type="entry name" value="Peptidase_M90-like"/>
    <property type="match status" value="1"/>
</dbReference>
<feature type="transmembrane region" description="Helical" evidence="1">
    <location>
        <begin position="12"/>
        <end position="30"/>
    </location>
</feature>
<protein>
    <submittedName>
        <fullName evidence="2">Zinc-dependent peptidase</fullName>
    </submittedName>
</protein>
<dbReference type="Proteomes" id="UP000718451">
    <property type="component" value="Unassembled WGS sequence"/>
</dbReference>
<dbReference type="Pfam" id="PF06167">
    <property type="entry name" value="Peptidase_M90"/>
    <property type="match status" value="1"/>
</dbReference>
<comment type="caution">
    <text evidence="2">The sequence shown here is derived from an EMBL/GenBank/DDBJ whole genome shotgun (WGS) entry which is preliminary data.</text>
</comment>
<accession>A0ABX1GTA2</accession>
<evidence type="ECO:0000256" key="1">
    <source>
        <dbReference type="SAM" id="Phobius"/>
    </source>
</evidence>
<dbReference type="InterPro" id="IPR024079">
    <property type="entry name" value="MetalloPept_cat_dom_sf"/>
</dbReference>
<proteinExistence type="predicted"/>
<sequence length="269" mass="31939">MESYYTETEKQFYALLLAAGLFFVIIKVAYEYFANEKFTLFHVFHPIKPIGAKERQFISQFLKPFHDFNPEQRRQFLKRFAWFKSKKRFIFYGDIQNKEEIRAYVAASAILVTMGMRNFKYQNSVSRIVVYPSKYCSRISRKHHIGEYNPRLKTLVFSAEDLKEGYGIPNDGVNLGIHEVTHALMIETRKKSTWEAMRFKVGLMRLKNQYETAHFQDKLKSSTLFREYAQSNFVEYFAVLVEVFFEQPIALKQEYPGVYQYVGKMLNYP</sequence>
<reference evidence="2 3" key="1">
    <citation type="submission" date="2020-04" db="EMBL/GenBank/DDBJ databases">
        <authorList>
            <person name="Yoon J."/>
        </authorList>
    </citation>
    <scope>NUCLEOTIDE SEQUENCE [LARGE SCALE GENOMIC DNA]</scope>
    <source>
        <strain evidence="2 3">DJ-13</strain>
    </source>
</reference>
<organism evidence="2 3">
    <name type="scientific">Croceivirga thetidis</name>
    <dbReference type="NCBI Taxonomy" id="2721623"/>
    <lineage>
        <taxon>Bacteria</taxon>
        <taxon>Pseudomonadati</taxon>
        <taxon>Bacteroidota</taxon>
        <taxon>Flavobacteriia</taxon>
        <taxon>Flavobacteriales</taxon>
        <taxon>Flavobacteriaceae</taxon>
        <taxon>Croceivirga</taxon>
    </lineage>
</organism>
<keyword evidence="1" id="KW-0812">Transmembrane</keyword>
<evidence type="ECO:0000313" key="3">
    <source>
        <dbReference type="Proteomes" id="UP000718451"/>
    </source>
</evidence>
<dbReference type="PANTHER" id="PTHR30164">
    <property type="entry name" value="MTFA PEPTIDASE"/>
    <property type="match status" value="1"/>
</dbReference>
<dbReference type="EMBL" id="JAAWWL010000002">
    <property type="protein sequence ID" value="NKI33188.1"/>
    <property type="molecule type" value="Genomic_DNA"/>
</dbReference>
<keyword evidence="3" id="KW-1185">Reference proteome</keyword>
<dbReference type="Gene3D" id="3.40.390.10">
    <property type="entry name" value="Collagenase (Catalytic Domain)"/>
    <property type="match status" value="1"/>
</dbReference>